<evidence type="ECO:0000313" key="2">
    <source>
        <dbReference type="Proteomes" id="UP000051574"/>
    </source>
</evidence>
<accession>A0A0T6B8S5</accession>
<name>A0A0T6B8S5_9SCAR</name>
<keyword evidence="2" id="KW-1185">Reference proteome</keyword>
<feature type="non-terminal residue" evidence="1">
    <location>
        <position position="241"/>
    </location>
</feature>
<gene>
    <name evidence="1" type="ORF">AMK59_3843</name>
</gene>
<protein>
    <submittedName>
        <fullName evidence="1">Uncharacterized protein</fullName>
    </submittedName>
</protein>
<evidence type="ECO:0000313" key="1">
    <source>
        <dbReference type="EMBL" id="KRT83724.1"/>
    </source>
</evidence>
<proteinExistence type="predicted"/>
<dbReference type="AlphaFoldDB" id="A0A0T6B8S5"/>
<dbReference type="EMBL" id="LJIG01009116">
    <property type="protein sequence ID" value="KRT83724.1"/>
    <property type="molecule type" value="Genomic_DNA"/>
</dbReference>
<sequence>MIKSIGILLIHGSHLTDDLLDINLKDLIEGIPSIGYQVSKISIIQSGKKLIVFELKNLLKQNEFVLLIDKSQTALTLKYLNDLFNFQGFDSLNYPHFKSLVYDNHIKLKPVIYLSRLFIIQDNNLKLVFDNILKDFLKQFNKEKIFRKSIQVVSYDLLGSINGNDFNVEIKLMEEKSPPMIQLQSYNFDKLIDCQRYAQKKMSNQCYPDAYSLETSYGNKHSFNHIKEATEKNISFFKMSV</sequence>
<reference evidence="1 2" key="1">
    <citation type="submission" date="2015-09" db="EMBL/GenBank/DDBJ databases">
        <title>Draft genome of the scarab beetle Oryctes borbonicus.</title>
        <authorList>
            <person name="Meyer J.M."/>
            <person name="Markov G.V."/>
            <person name="Baskaran P."/>
            <person name="Herrmann M."/>
            <person name="Sommer R.J."/>
            <person name="Roedelsperger C."/>
        </authorList>
    </citation>
    <scope>NUCLEOTIDE SEQUENCE [LARGE SCALE GENOMIC DNA]</scope>
    <source>
        <strain evidence="1">OB123</strain>
        <tissue evidence="1">Whole animal</tissue>
    </source>
</reference>
<dbReference type="Proteomes" id="UP000051574">
    <property type="component" value="Unassembled WGS sequence"/>
</dbReference>
<organism evidence="1 2">
    <name type="scientific">Oryctes borbonicus</name>
    <dbReference type="NCBI Taxonomy" id="1629725"/>
    <lineage>
        <taxon>Eukaryota</taxon>
        <taxon>Metazoa</taxon>
        <taxon>Ecdysozoa</taxon>
        <taxon>Arthropoda</taxon>
        <taxon>Hexapoda</taxon>
        <taxon>Insecta</taxon>
        <taxon>Pterygota</taxon>
        <taxon>Neoptera</taxon>
        <taxon>Endopterygota</taxon>
        <taxon>Coleoptera</taxon>
        <taxon>Polyphaga</taxon>
        <taxon>Scarabaeiformia</taxon>
        <taxon>Scarabaeidae</taxon>
        <taxon>Dynastinae</taxon>
        <taxon>Oryctes</taxon>
    </lineage>
</organism>
<comment type="caution">
    <text evidence="1">The sequence shown here is derived from an EMBL/GenBank/DDBJ whole genome shotgun (WGS) entry which is preliminary data.</text>
</comment>